<organism evidence="1 2">
    <name type="scientific">Corynebacterium suicordis DSM 45110</name>
    <dbReference type="NCBI Taxonomy" id="1121369"/>
    <lineage>
        <taxon>Bacteria</taxon>
        <taxon>Bacillati</taxon>
        <taxon>Actinomycetota</taxon>
        <taxon>Actinomycetes</taxon>
        <taxon>Mycobacteriales</taxon>
        <taxon>Corynebacteriaceae</taxon>
        <taxon>Corynebacterium</taxon>
    </lineage>
</organism>
<gene>
    <name evidence="1" type="ORF">IRY30_02000</name>
</gene>
<comment type="caution">
    <text evidence="1">The sequence shown here is derived from an EMBL/GenBank/DDBJ whole genome shotgun (WGS) entry which is preliminary data.</text>
</comment>
<evidence type="ECO:0000313" key="2">
    <source>
        <dbReference type="Proteomes" id="UP000635902"/>
    </source>
</evidence>
<dbReference type="Proteomes" id="UP000635902">
    <property type="component" value="Unassembled WGS sequence"/>
</dbReference>
<evidence type="ECO:0000313" key="1">
    <source>
        <dbReference type="EMBL" id="MBF4552853.1"/>
    </source>
</evidence>
<name>A0ABR9ZHF6_9CORY</name>
<sequence length="331" mass="35945">MHELRLSSGESLNISGIVDTAQVEIDATETSEYQCEFNGFSESRRRGNKLLCRGYQGRAELIFTPLVRGNSADASRTERAHLSDVFGPSFKIFVTLVLTTVSGVQYRVELPDFNVGGRSRFDALGLETRGEQTMITAAHSASAVSADRSGNDVIEAVSGILGQTESGHGRSHSDSEVVILRDVSISSQQAFEKDSLEAIGTLLTGLFGSSHWTLNFGTSSHVDSFNPINSGSELSALLTRTGAVNEVGWTRDYRSMLHDQALLIISDSVPAWVESYSGPIHVICAHAPISPTRASVTVFDESMLRAVQRNESARFASEIEKMDRALRGVRS</sequence>
<reference evidence="1 2" key="1">
    <citation type="submission" date="2020-10" db="EMBL/GenBank/DDBJ databases">
        <title>Novel species in genus Corynebacterium.</title>
        <authorList>
            <person name="Zhang G."/>
        </authorList>
    </citation>
    <scope>NUCLEOTIDE SEQUENCE [LARGE SCALE GENOMIC DNA]</scope>
    <source>
        <strain evidence="1 2">DSM 45110</strain>
    </source>
</reference>
<dbReference type="EMBL" id="JADKMY010000001">
    <property type="protein sequence ID" value="MBF4552853.1"/>
    <property type="molecule type" value="Genomic_DNA"/>
</dbReference>
<accession>A0ABR9ZHF6</accession>
<proteinExistence type="predicted"/>
<protein>
    <submittedName>
        <fullName evidence="1">Uncharacterized protein</fullName>
    </submittedName>
</protein>
<keyword evidence="2" id="KW-1185">Reference proteome</keyword>
<dbReference type="RefSeq" id="WP_194555727.1">
    <property type="nucleotide sequence ID" value="NZ_JADKMY010000001.1"/>
</dbReference>